<evidence type="ECO:0000313" key="3">
    <source>
        <dbReference type="EMBL" id="PTB73053.1"/>
    </source>
</evidence>
<sequence>MPRLESPCYSSIKTSPVLPACRWTWGNAENLFALLLRAWVAAALGLIGRSLALRWSYLERRWRGSDMPRKRERSKEECLEETIRKQAPRQSSHGPALAADGGWGTNSRGDAAMRDRRKWARQPRDWGASWVSATGCGMASCGLMRC</sequence>
<feature type="compositionally biased region" description="Basic and acidic residues" evidence="1">
    <location>
        <begin position="64"/>
        <end position="84"/>
    </location>
</feature>
<keyword evidence="4" id="KW-1185">Reference proteome</keyword>
<protein>
    <submittedName>
        <fullName evidence="3">Uncharacterized protein</fullName>
    </submittedName>
</protein>
<dbReference type="Proteomes" id="UP000240760">
    <property type="component" value="Unassembled WGS sequence"/>
</dbReference>
<evidence type="ECO:0000313" key="4">
    <source>
        <dbReference type="Proteomes" id="UP000240760"/>
    </source>
</evidence>
<proteinExistence type="predicted"/>
<feature type="transmembrane region" description="Helical" evidence="2">
    <location>
        <begin position="32"/>
        <end position="53"/>
    </location>
</feature>
<gene>
    <name evidence="3" type="ORF">M440DRAFT_1071895</name>
</gene>
<feature type="region of interest" description="Disordered" evidence="1">
    <location>
        <begin position="64"/>
        <end position="120"/>
    </location>
</feature>
<dbReference type="EMBL" id="KZ679139">
    <property type="protein sequence ID" value="PTB73053.1"/>
    <property type="molecule type" value="Genomic_DNA"/>
</dbReference>
<keyword evidence="2" id="KW-0812">Transmembrane</keyword>
<dbReference type="AlphaFoldDB" id="A0A2T4BUQ0"/>
<evidence type="ECO:0000256" key="1">
    <source>
        <dbReference type="SAM" id="MobiDB-lite"/>
    </source>
</evidence>
<keyword evidence="2" id="KW-1133">Transmembrane helix</keyword>
<accession>A0A2T4BUQ0</accession>
<organism evidence="3 4">
    <name type="scientific">Trichoderma longibrachiatum ATCC 18648</name>
    <dbReference type="NCBI Taxonomy" id="983965"/>
    <lineage>
        <taxon>Eukaryota</taxon>
        <taxon>Fungi</taxon>
        <taxon>Dikarya</taxon>
        <taxon>Ascomycota</taxon>
        <taxon>Pezizomycotina</taxon>
        <taxon>Sordariomycetes</taxon>
        <taxon>Hypocreomycetidae</taxon>
        <taxon>Hypocreales</taxon>
        <taxon>Hypocreaceae</taxon>
        <taxon>Trichoderma</taxon>
    </lineage>
</organism>
<reference evidence="3 4" key="1">
    <citation type="submission" date="2016-07" db="EMBL/GenBank/DDBJ databases">
        <title>Multiple horizontal gene transfer events from other fungi enriched the ability of initially mycotrophic Trichoderma (Ascomycota) to feed on dead plant biomass.</title>
        <authorList>
            <consortium name="DOE Joint Genome Institute"/>
            <person name="Aerts A."/>
            <person name="Atanasova L."/>
            <person name="Chenthamara K."/>
            <person name="Zhang J."/>
            <person name="Grujic M."/>
            <person name="Henrissat B."/>
            <person name="Kuo A."/>
            <person name="Salamov A."/>
            <person name="Lipzen A."/>
            <person name="Labutti K."/>
            <person name="Barry K."/>
            <person name="Miao Y."/>
            <person name="Rahimi M.J."/>
            <person name="Shen Q."/>
            <person name="Grigoriev I.V."/>
            <person name="Kubicek C.P."/>
            <person name="Druzhinina I.S."/>
        </authorList>
    </citation>
    <scope>NUCLEOTIDE SEQUENCE [LARGE SCALE GENOMIC DNA]</scope>
    <source>
        <strain evidence="3 4">ATCC 18648</strain>
    </source>
</reference>
<evidence type="ECO:0000256" key="2">
    <source>
        <dbReference type="SAM" id="Phobius"/>
    </source>
</evidence>
<keyword evidence="2" id="KW-0472">Membrane</keyword>
<name>A0A2T4BUQ0_TRILO</name>